<accession>A0A0M2T2D3</accession>
<organism evidence="1 2">
    <name type="scientific">Mesobacillus campisalis</name>
    <dbReference type="NCBI Taxonomy" id="1408103"/>
    <lineage>
        <taxon>Bacteria</taxon>
        <taxon>Bacillati</taxon>
        <taxon>Bacillota</taxon>
        <taxon>Bacilli</taxon>
        <taxon>Bacillales</taxon>
        <taxon>Bacillaceae</taxon>
        <taxon>Mesobacillus</taxon>
    </lineage>
</organism>
<dbReference type="OrthoDB" id="2353131at2"/>
<evidence type="ECO:0000313" key="2">
    <source>
        <dbReference type="Proteomes" id="UP000034166"/>
    </source>
</evidence>
<dbReference type="Proteomes" id="UP000034166">
    <property type="component" value="Unassembled WGS sequence"/>
</dbReference>
<proteinExistence type="predicted"/>
<name>A0A0M2T2D3_9BACI</name>
<dbReference type="RefSeq" id="WP_046522914.1">
    <property type="nucleotide sequence ID" value="NZ_LAYY01000005.1"/>
</dbReference>
<protein>
    <recommendedName>
        <fullName evidence="3">Flagellar protein</fullName>
    </recommendedName>
</protein>
<dbReference type="EMBL" id="LAYY01000005">
    <property type="protein sequence ID" value="KKK38980.1"/>
    <property type="molecule type" value="Genomic_DNA"/>
</dbReference>
<dbReference type="PATRIC" id="fig|1408103.3.peg.1454"/>
<reference evidence="1 2" key="1">
    <citation type="submission" date="2015-04" db="EMBL/GenBank/DDBJ databases">
        <title>Taxonomic description and genome sequence of Bacillus campisalis sp. nov., a novel member of the genus Bacillus isolated from solar saltern.</title>
        <authorList>
            <person name="Mathan Kumar R."/>
            <person name="Kaur G."/>
            <person name="Kumar A."/>
            <person name="Singh N.K."/>
            <person name="Kaur N."/>
            <person name="Kumar N."/>
            <person name="Mayilraj S."/>
        </authorList>
    </citation>
    <scope>NUCLEOTIDE SEQUENCE [LARGE SCALE GENOMIC DNA]</scope>
    <source>
        <strain evidence="1 2">SA2-6</strain>
    </source>
</reference>
<dbReference type="AlphaFoldDB" id="A0A0M2T2D3"/>
<gene>
    <name evidence="1" type="ORF">WQ57_06450</name>
</gene>
<keyword evidence="2" id="KW-1185">Reference proteome</keyword>
<comment type="caution">
    <text evidence="1">The sequence shown here is derived from an EMBL/GenBank/DDBJ whole genome shotgun (WGS) entry which is preliminary data.</text>
</comment>
<evidence type="ECO:0000313" key="1">
    <source>
        <dbReference type="EMBL" id="KKK38980.1"/>
    </source>
</evidence>
<sequence>MSEAQKLLTNLLLLTEEIIQQANAIHPSMKENAPKQLERVQSLLDQRECVIKELDALLKLRRNEDGGQQALRWNEDEQQQIKRLQTLERTLQVKMGSLHQSFSKQMHRIHETKSMSKKYIAAYQTIATDGSFIDKRK</sequence>
<evidence type="ECO:0008006" key="3">
    <source>
        <dbReference type="Google" id="ProtNLM"/>
    </source>
</evidence>